<dbReference type="InterPro" id="IPR001996">
    <property type="entry name" value="PTS_IIB_1"/>
</dbReference>
<accession>A0ABY1VMK7</accession>
<evidence type="ECO:0000256" key="6">
    <source>
        <dbReference type="PROSITE-ProRule" id="PRU00421"/>
    </source>
</evidence>
<evidence type="ECO:0000256" key="3">
    <source>
        <dbReference type="ARBA" id="ARBA00022679"/>
    </source>
</evidence>
<evidence type="ECO:0000256" key="2">
    <source>
        <dbReference type="ARBA" id="ARBA00022597"/>
    </source>
</evidence>
<evidence type="ECO:0000313" key="9">
    <source>
        <dbReference type="Proteomes" id="UP000250006"/>
    </source>
</evidence>
<feature type="domain" description="PTS EIIB type-1" evidence="7">
    <location>
        <begin position="2"/>
        <end position="83"/>
    </location>
</feature>
<dbReference type="EMBL" id="UAPQ01000001">
    <property type="protein sequence ID" value="SPT52707.1"/>
    <property type="molecule type" value="Genomic_DNA"/>
</dbReference>
<name>A0ABY1VMK7_9ACTO</name>
<proteinExistence type="predicted"/>
<dbReference type="Proteomes" id="UP000250006">
    <property type="component" value="Unassembled WGS sequence"/>
</dbReference>
<dbReference type="InterPro" id="IPR036878">
    <property type="entry name" value="Glu_permease_IIB"/>
</dbReference>
<organism evidence="8 9">
    <name type="scientific">Actinomyces bovis</name>
    <dbReference type="NCBI Taxonomy" id="1658"/>
    <lineage>
        <taxon>Bacteria</taxon>
        <taxon>Bacillati</taxon>
        <taxon>Actinomycetota</taxon>
        <taxon>Actinomycetes</taxon>
        <taxon>Actinomycetales</taxon>
        <taxon>Actinomycetaceae</taxon>
        <taxon>Actinomyces</taxon>
    </lineage>
</organism>
<protein>
    <submittedName>
        <fullName evidence="8">EIICB-Glc</fullName>
    </submittedName>
</protein>
<feature type="active site" description="Phosphocysteine intermediate; for EIIB activity" evidence="6">
    <location>
        <position position="24"/>
    </location>
</feature>
<evidence type="ECO:0000259" key="7">
    <source>
        <dbReference type="PROSITE" id="PS51098"/>
    </source>
</evidence>
<dbReference type="NCBIfam" id="TIGR00826">
    <property type="entry name" value="EIIB_glc"/>
    <property type="match status" value="1"/>
</dbReference>
<dbReference type="PANTHER" id="PTHR30009:SF4">
    <property type="entry name" value="PTS SYSTEM N-ACETYLGLUCOSAMINE-SPECIFIC EIICBA COMPONENT"/>
    <property type="match status" value="1"/>
</dbReference>
<keyword evidence="3" id="KW-0808">Transferase</keyword>
<keyword evidence="5" id="KW-0418">Kinase</keyword>
<dbReference type="Gene3D" id="3.30.1360.60">
    <property type="entry name" value="Glucose permease domain IIB"/>
    <property type="match status" value="1"/>
</dbReference>
<evidence type="ECO:0000256" key="5">
    <source>
        <dbReference type="ARBA" id="ARBA00022777"/>
    </source>
</evidence>
<evidence type="ECO:0000256" key="4">
    <source>
        <dbReference type="ARBA" id="ARBA00022683"/>
    </source>
</evidence>
<dbReference type="PANTHER" id="PTHR30009">
    <property type="entry name" value="CYTOCHROME C-TYPE SYNTHESIS PROTEIN AND PTS TRANSMEMBRANE COMPONENT"/>
    <property type="match status" value="1"/>
</dbReference>
<keyword evidence="9" id="KW-1185">Reference proteome</keyword>
<keyword evidence="1" id="KW-0813">Transport</keyword>
<evidence type="ECO:0000313" key="8">
    <source>
        <dbReference type="EMBL" id="SPT52707.1"/>
    </source>
</evidence>
<dbReference type="Pfam" id="PF00367">
    <property type="entry name" value="PTS_EIIB"/>
    <property type="match status" value="1"/>
</dbReference>
<dbReference type="PROSITE" id="PS01035">
    <property type="entry name" value="PTS_EIIB_TYPE_1_CYS"/>
    <property type="match status" value="1"/>
</dbReference>
<dbReference type="InterPro" id="IPR018113">
    <property type="entry name" value="PTrfase_EIIB_Cys"/>
</dbReference>
<dbReference type="InterPro" id="IPR050429">
    <property type="entry name" value="PTS_Glucose_EIICBA"/>
</dbReference>
<dbReference type="RefSeq" id="WP_111835675.1">
    <property type="nucleotide sequence ID" value="NZ_UAPQ01000001.1"/>
</dbReference>
<keyword evidence="4" id="KW-0598">Phosphotransferase system</keyword>
<reference evidence="8 9" key="1">
    <citation type="submission" date="2018-06" db="EMBL/GenBank/DDBJ databases">
        <authorList>
            <consortium name="Pathogen Informatics"/>
            <person name="Doyle S."/>
        </authorList>
    </citation>
    <scope>NUCLEOTIDE SEQUENCE [LARGE SCALE GENOMIC DNA]</scope>
    <source>
        <strain evidence="8 9">NCTC11535</strain>
    </source>
</reference>
<evidence type="ECO:0000256" key="1">
    <source>
        <dbReference type="ARBA" id="ARBA00022448"/>
    </source>
</evidence>
<keyword evidence="2" id="KW-0762">Sugar transport</keyword>
<gene>
    <name evidence="8" type="primary">ptsG</name>
    <name evidence="8" type="ORF">NCTC11535_00360</name>
</gene>
<sequence>MKPDVRAIVAALGGAENIDSLEPCTTRLRVEVLEPSRVDRTALRRAGTHGVSVIGRVAQVIVGPNADLLSTDIAELLAPPQHSKQ</sequence>
<comment type="caution">
    <text evidence="8">The sequence shown here is derived from an EMBL/GenBank/DDBJ whole genome shotgun (WGS) entry which is preliminary data.</text>
</comment>
<dbReference type="SUPFAM" id="SSF55604">
    <property type="entry name" value="Glucose permease domain IIB"/>
    <property type="match status" value="1"/>
</dbReference>
<dbReference type="PROSITE" id="PS51098">
    <property type="entry name" value="PTS_EIIB_TYPE_1"/>
    <property type="match status" value="1"/>
</dbReference>